<evidence type="ECO:0000313" key="3">
    <source>
        <dbReference type="Proteomes" id="UP000245711"/>
    </source>
</evidence>
<evidence type="ECO:0000256" key="1">
    <source>
        <dbReference type="SAM" id="Phobius"/>
    </source>
</evidence>
<protein>
    <submittedName>
        <fullName evidence="2">Uncharacterized protein</fullName>
    </submittedName>
</protein>
<keyword evidence="3" id="KW-1185">Reference proteome</keyword>
<keyword evidence="1" id="KW-1133">Transmembrane helix</keyword>
<dbReference type="OrthoDB" id="10008408at2"/>
<keyword evidence="1" id="KW-0812">Transmembrane</keyword>
<organism evidence="2 3">
    <name type="scientific">Rhodococcus oxybenzonivorans</name>
    <dbReference type="NCBI Taxonomy" id="1990687"/>
    <lineage>
        <taxon>Bacteria</taxon>
        <taxon>Bacillati</taxon>
        <taxon>Actinomycetota</taxon>
        <taxon>Actinomycetes</taxon>
        <taxon>Mycobacteriales</taxon>
        <taxon>Nocardiaceae</taxon>
        <taxon>Rhodococcus</taxon>
    </lineage>
</organism>
<dbReference type="AlphaFoldDB" id="A0A2S2BQM6"/>
<gene>
    <name evidence="2" type="ORF">CBI38_04125</name>
</gene>
<dbReference type="RefSeq" id="WP_109326648.1">
    <property type="nucleotide sequence ID" value="NZ_CP021354.1"/>
</dbReference>
<dbReference type="KEGG" id="roz:CBI38_04125"/>
<dbReference type="EMBL" id="CP021354">
    <property type="protein sequence ID" value="AWK70874.1"/>
    <property type="molecule type" value="Genomic_DNA"/>
</dbReference>
<dbReference type="Proteomes" id="UP000245711">
    <property type="component" value="Chromosome"/>
</dbReference>
<accession>A0A2S2BQM6</accession>
<feature type="transmembrane region" description="Helical" evidence="1">
    <location>
        <begin position="74"/>
        <end position="95"/>
    </location>
</feature>
<reference evidence="2 3" key="1">
    <citation type="submission" date="2017-05" db="EMBL/GenBank/DDBJ databases">
        <title>Isolation of Rhodococcus sp. S2-17 biodegrading of BP-3.</title>
        <authorList>
            <person name="Lee Y."/>
            <person name="Kim K.H."/>
            <person name="Chun B.H."/>
            <person name="Jung H.S."/>
            <person name="Jeon C.O."/>
        </authorList>
    </citation>
    <scope>NUCLEOTIDE SEQUENCE [LARGE SCALE GENOMIC DNA]</scope>
    <source>
        <strain evidence="2 3">S2-17</strain>
    </source>
</reference>
<feature type="transmembrane region" description="Helical" evidence="1">
    <location>
        <begin position="12"/>
        <end position="41"/>
    </location>
</feature>
<evidence type="ECO:0000313" key="2">
    <source>
        <dbReference type="EMBL" id="AWK70874.1"/>
    </source>
</evidence>
<proteinExistence type="predicted"/>
<name>A0A2S2BQM6_9NOCA</name>
<sequence length="107" mass="10924">MKWAAVLAVQGAMVALVLGDASVLAAATAGIAATALLLVAFTGPAPGFRTLMVCAAVAGATAYLVTTVPVGPRWWSLLGPVAVVVLFCIAAAPYVRKRSTAQNRRML</sequence>
<keyword evidence="1" id="KW-0472">Membrane</keyword>